<dbReference type="Pfam" id="PF02518">
    <property type="entry name" value="HATPase_c"/>
    <property type="match status" value="1"/>
</dbReference>
<dbReference type="InterPro" id="IPR035965">
    <property type="entry name" value="PAS-like_dom_sf"/>
</dbReference>
<dbReference type="PROSITE" id="PS50110">
    <property type="entry name" value="RESPONSE_REGULATORY"/>
    <property type="match status" value="1"/>
</dbReference>
<dbReference type="GO" id="GO:0005524">
    <property type="term" value="F:ATP binding"/>
    <property type="evidence" value="ECO:0007669"/>
    <property type="project" value="UniProtKB-KW"/>
</dbReference>
<feature type="domain" description="PAS" evidence="13">
    <location>
        <begin position="292"/>
        <end position="366"/>
    </location>
</feature>
<evidence type="ECO:0000256" key="2">
    <source>
        <dbReference type="ARBA" id="ARBA00004236"/>
    </source>
</evidence>
<comment type="catalytic activity">
    <reaction evidence="1">
        <text>ATP + protein L-histidine = ADP + protein N-phospho-L-histidine.</text>
        <dbReference type="EC" id="2.7.13.3"/>
    </reaction>
</comment>
<dbReference type="InterPro" id="IPR001789">
    <property type="entry name" value="Sig_transdc_resp-reg_receiver"/>
</dbReference>
<evidence type="ECO:0000259" key="13">
    <source>
        <dbReference type="PROSITE" id="PS50112"/>
    </source>
</evidence>
<dbReference type="InterPro" id="IPR036890">
    <property type="entry name" value="HATPase_C_sf"/>
</dbReference>
<dbReference type="Pfam" id="PF00072">
    <property type="entry name" value="Response_reg"/>
    <property type="match status" value="1"/>
</dbReference>
<proteinExistence type="predicted"/>
<dbReference type="SUPFAM" id="SSF55785">
    <property type="entry name" value="PYP-like sensor domain (PAS domain)"/>
    <property type="match status" value="3"/>
</dbReference>
<dbReference type="InterPro" id="IPR003594">
    <property type="entry name" value="HATPase_dom"/>
</dbReference>
<dbReference type="InterPro" id="IPR036097">
    <property type="entry name" value="HisK_dim/P_sf"/>
</dbReference>
<dbReference type="InterPro" id="IPR013656">
    <property type="entry name" value="PAS_4"/>
</dbReference>
<dbReference type="SMART" id="SM00091">
    <property type="entry name" value="PAS"/>
    <property type="match status" value="3"/>
</dbReference>
<dbReference type="PRINTS" id="PR00344">
    <property type="entry name" value="BCTRLSENSOR"/>
</dbReference>
<dbReference type="SUPFAM" id="SSF55874">
    <property type="entry name" value="ATPase domain of HSP90 chaperone/DNA topoisomerase II/histidine kinase"/>
    <property type="match status" value="1"/>
</dbReference>
<dbReference type="RefSeq" id="WP_153981559.1">
    <property type="nucleotide sequence ID" value="NZ_BAAANZ010000010.1"/>
</dbReference>
<evidence type="ECO:0000256" key="8">
    <source>
        <dbReference type="ARBA" id="ARBA00022840"/>
    </source>
</evidence>
<dbReference type="SUPFAM" id="SSF47384">
    <property type="entry name" value="Homodimeric domain of signal transducing histidine kinase"/>
    <property type="match status" value="1"/>
</dbReference>
<dbReference type="Pfam" id="PF08448">
    <property type="entry name" value="PAS_4"/>
    <property type="match status" value="3"/>
</dbReference>
<dbReference type="SUPFAM" id="SSF52172">
    <property type="entry name" value="CheY-like"/>
    <property type="match status" value="1"/>
</dbReference>
<feature type="domain" description="PAS" evidence="13">
    <location>
        <begin position="412"/>
        <end position="481"/>
    </location>
</feature>
<organism evidence="15 16">
    <name type="scientific">Microcella frigidaquae</name>
    <dbReference type="NCBI Taxonomy" id="424758"/>
    <lineage>
        <taxon>Bacteria</taxon>
        <taxon>Bacillati</taxon>
        <taxon>Actinomycetota</taxon>
        <taxon>Actinomycetes</taxon>
        <taxon>Micrococcales</taxon>
        <taxon>Microbacteriaceae</taxon>
        <taxon>Microcella</taxon>
    </lineage>
</organism>
<dbReference type="Gene3D" id="3.30.450.20">
    <property type="entry name" value="PAS domain"/>
    <property type="match status" value="4"/>
</dbReference>
<dbReference type="InterPro" id="IPR000014">
    <property type="entry name" value="PAS"/>
</dbReference>
<dbReference type="PANTHER" id="PTHR43065">
    <property type="entry name" value="SENSOR HISTIDINE KINASE"/>
    <property type="match status" value="1"/>
</dbReference>
<protein>
    <recommendedName>
        <fullName evidence="3">histidine kinase</fullName>
        <ecNumber evidence="3">2.7.13.3</ecNumber>
    </recommendedName>
</protein>
<dbReference type="NCBIfam" id="TIGR00229">
    <property type="entry name" value="sensory_box"/>
    <property type="match status" value="2"/>
</dbReference>
<evidence type="ECO:0000259" key="11">
    <source>
        <dbReference type="PROSITE" id="PS50109"/>
    </source>
</evidence>
<dbReference type="InterPro" id="IPR003661">
    <property type="entry name" value="HisK_dim/P_dom"/>
</dbReference>
<dbReference type="CDD" id="cd00156">
    <property type="entry name" value="REC"/>
    <property type="match status" value="1"/>
</dbReference>
<keyword evidence="8" id="KW-0067">ATP-binding</keyword>
<dbReference type="OrthoDB" id="9764154at2"/>
<dbReference type="InterPro" id="IPR005467">
    <property type="entry name" value="His_kinase_dom"/>
</dbReference>
<dbReference type="Gene3D" id="3.40.50.2300">
    <property type="match status" value="1"/>
</dbReference>
<comment type="caution">
    <text evidence="15">The sequence shown here is derived from an EMBL/GenBank/DDBJ whole genome shotgun (WGS) entry which is preliminary data.</text>
</comment>
<sequence>MMPLAYEKWHALTDGGDSHPVFRALHAARLDSFLADSQDDGVMVIDAEGVIVDGNLALSRRTGYSRSELLGRPMVDVVVPAQRRRIRAAIDDMLAGDGVRARADGIKRSGEPCDLAITFVPLFDDDRTVVGALVITQNLSEASEAERDRQRDTALLELASRVAGVVGWTLDLATGALGWSGELPELRGRTPHDLVSLTAMLNRADAARLARSLERCAREQRTLDITVALVLERGRTPAAGPLLPGGASTGTERHLRLVGRVSSSSPDGNRVMSGAAHDVTAVVVEQRQRVAVEELLSSTVNAMTDGFAVIDEQWHVSFVNDRMVEFVGRDRAAIIGESLWTVMPEIVGSEFERPFRDAVEQSSTVQARGWWAERGIWIDVTAYPTGQGLAVHLRDITETELARQAYEKAQEELATLGGLLDISRDAIIVRDLEHRIRYANAGAIALYGWDADTVIGATADQLLNVDRERRAQATEAVLAHGHWSGHIAVRTHDGRDLIIASRWQLMRDESGAPESILSVSVDVTEELAREEALRRAERLESLGTFAGGIAHDLNNVLTPITLAAQLLRQTLAGSPEADTAEMIETAARRGAGMVRQVLTFARGVESGTDRVDVVALLAELERMVGETLADGVALTVTPPPAGTVVIGDATQLLQVLANLISNANDAITAPGTIMVDARLEPREDASGRSLVVDIVDTGHGMSPDVMARLWEPFFTTKPVGKGTGLGLPMVAAIIRAHGGSIDVDSDGRTGSRFTLTLPVDEVAAPSTPIAVDAESARGDGRTVLVVDDEPAIRGLVRQLLVDHGYRVVVASSGDEAQRQLAAAPPVDVVLSDVTMADGDGVDLVRWLMATGASQPVVLMSGREDAGSIPEEVRARCSGFLVKPLTTSALLTALHTAFDRDPRGVRA</sequence>
<dbReference type="Proteomes" id="UP000552883">
    <property type="component" value="Unassembled WGS sequence"/>
</dbReference>
<dbReference type="SMART" id="SM00388">
    <property type="entry name" value="HisKA"/>
    <property type="match status" value="1"/>
</dbReference>
<evidence type="ECO:0000256" key="4">
    <source>
        <dbReference type="ARBA" id="ARBA00022553"/>
    </source>
</evidence>
<keyword evidence="5" id="KW-0808">Transferase</keyword>
<dbReference type="CDD" id="cd00082">
    <property type="entry name" value="HisKA"/>
    <property type="match status" value="1"/>
</dbReference>
<dbReference type="InterPro" id="IPR000700">
    <property type="entry name" value="PAS-assoc_C"/>
</dbReference>
<evidence type="ECO:0000256" key="10">
    <source>
        <dbReference type="PROSITE-ProRule" id="PRU00169"/>
    </source>
</evidence>
<dbReference type="PROSITE" id="PS50109">
    <property type="entry name" value="HIS_KIN"/>
    <property type="match status" value="1"/>
</dbReference>
<name>A0A840X8B8_9MICO</name>
<dbReference type="PANTHER" id="PTHR43065:SF46">
    <property type="entry name" value="C4-DICARBOXYLATE TRANSPORT SENSOR PROTEIN DCTB"/>
    <property type="match status" value="1"/>
</dbReference>
<feature type="domain" description="PAS" evidence="13">
    <location>
        <begin position="26"/>
        <end position="97"/>
    </location>
</feature>
<evidence type="ECO:0000256" key="6">
    <source>
        <dbReference type="ARBA" id="ARBA00022741"/>
    </source>
</evidence>
<accession>A0A840X8B8</accession>
<dbReference type="GO" id="GO:0000155">
    <property type="term" value="F:phosphorelay sensor kinase activity"/>
    <property type="evidence" value="ECO:0007669"/>
    <property type="project" value="InterPro"/>
</dbReference>
<evidence type="ECO:0000256" key="3">
    <source>
        <dbReference type="ARBA" id="ARBA00012438"/>
    </source>
</evidence>
<dbReference type="InterPro" id="IPR004358">
    <property type="entry name" value="Sig_transdc_His_kin-like_C"/>
</dbReference>
<dbReference type="SMART" id="SM00448">
    <property type="entry name" value="REC"/>
    <property type="match status" value="1"/>
</dbReference>
<comment type="subcellular location">
    <subcellularLocation>
        <location evidence="2">Cell membrane</location>
    </subcellularLocation>
</comment>
<evidence type="ECO:0000259" key="14">
    <source>
        <dbReference type="PROSITE" id="PS50113"/>
    </source>
</evidence>
<dbReference type="CDD" id="cd00130">
    <property type="entry name" value="PAS"/>
    <property type="match status" value="3"/>
</dbReference>
<evidence type="ECO:0000256" key="7">
    <source>
        <dbReference type="ARBA" id="ARBA00022777"/>
    </source>
</evidence>
<keyword evidence="16" id="KW-1185">Reference proteome</keyword>
<dbReference type="PROSITE" id="PS50112">
    <property type="entry name" value="PAS"/>
    <property type="match status" value="3"/>
</dbReference>
<evidence type="ECO:0000259" key="12">
    <source>
        <dbReference type="PROSITE" id="PS50110"/>
    </source>
</evidence>
<reference evidence="15 16" key="1">
    <citation type="submission" date="2020-08" db="EMBL/GenBank/DDBJ databases">
        <title>Sequencing the genomes of 1000 actinobacteria strains.</title>
        <authorList>
            <person name="Klenk H.-P."/>
        </authorList>
    </citation>
    <scope>NUCLEOTIDE SEQUENCE [LARGE SCALE GENOMIC DNA]</scope>
    <source>
        <strain evidence="15 16">DSM 23889</strain>
    </source>
</reference>
<evidence type="ECO:0000313" key="16">
    <source>
        <dbReference type="Proteomes" id="UP000552883"/>
    </source>
</evidence>
<evidence type="ECO:0000313" key="15">
    <source>
        <dbReference type="EMBL" id="MBB5617375.1"/>
    </source>
</evidence>
<evidence type="ECO:0000256" key="9">
    <source>
        <dbReference type="ARBA" id="ARBA00023012"/>
    </source>
</evidence>
<dbReference type="Gene3D" id="1.10.287.130">
    <property type="match status" value="1"/>
</dbReference>
<gene>
    <name evidence="15" type="ORF">BJ959_000871</name>
</gene>
<keyword evidence="4 10" id="KW-0597">Phosphoprotein</keyword>
<evidence type="ECO:0000256" key="1">
    <source>
        <dbReference type="ARBA" id="ARBA00000085"/>
    </source>
</evidence>
<keyword evidence="9" id="KW-0902">Two-component regulatory system</keyword>
<dbReference type="Gene3D" id="3.30.565.10">
    <property type="entry name" value="Histidine kinase-like ATPase, C-terminal domain"/>
    <property type="match status" value="1"/>
</dbReference>
<feature type="domain" description="PAC" evidence="14">
    <location>
        <begin position="483"/>
        <end position="535"/>
    </location>
</feature>
<feature type="modified residue" description="4-aspartylphosphate" evidence="10">
    <location>
        <position position="832"/>
    </location>
</feature>
<dbReference type="AlphaFoldDB" id="A0A840X8B8"/>
<feature type="domain" description="Response regulatory" evidence="12">
    <location>
        <begin position="782"/>
        <end position="897"/>
    </location>
</feature>
<dbReference type="Pfam" id="PF00512">
    <property type="entry name" value="HisKA"/>
    <property type="match status" value="1"/>
</dbReference>
<dbReference type="SMART" id="SM00387">
    <property type="entry name" value="HATPase_c"/>
    <property type="match status" value="1"/>
</dbReference>
<dbReference type="EMBL" id="JACHBS010000001">
    <property type="protein sequence ID" value="MBB5617375.1"/>
    <property type="molecule type" value="Genomic_DNA"/>
</dbReference>
<feature type="domain" description="Histidine kinase" evidence="11">
    <location>
        <begin position="548"/>
        <end position="761"/>
    </location>
</feature>
<keyword evidence="6" id="KW-0547">Nucleotide-binding</keyword>
<dbReference type="InterPro" id="IPR011006">
    <property type="entry name" value="CheY-like_superfamily"/>
</dbReference>
<evidence type="ECO:0000256" key="5">
    <source>
        <dbReference type="ARBA" id="ARBA00022679"/>
    </source>
</evidence>
<keyword evidence="7" id="KW-0418">Kinase</keyword>
<dbReference type="PROSITE" id="PS50113">
    <property type="entry name" value="PAC"/>
    <property type="match status" value="1"/>
</dbReference>
<dbReference type="GO" id="GO:0005886">
    <property type="term" value="C:plasma membrane"/>
    <property type="evidence" value="ECO:0007669"/>
    <property type="project" value="UniProtKB-SubCell"/>
</dbReference>
<dbReference type="EC" id="2.7.13.3" evidence="3"/>